<sequence length="170" mass="18773">MSCCLSDPSAVKSHNHCLPLPFERVKIFKFSIVKITCFSNNILYMPDKYLKLLMRLPLLTFIIASHKSAWRLPLDGPNTENGIILVIPTLMSRGITTCVHHFQNVFLIVDYIGSSAKECSNEFASSELSSSGSLCCLGMAKSCISCTHVHSDCSSVVTFRLNTFQPCGCT</sequence>
<evidence type="ECO:0000313" key="2">
    <source>
        <dbReference type="Proteomes" id="UP000475862"/>
    </source>
</evidence>
<dbReference type="AlphaFoldDB" id="A0A6G0T947"/>
<accession>A0A6G0T947</accession>
<dbReference type="EMBL" id="VYZN01000052">
    <property type="protein sequence ID" value="KAE9527558.1"/>
    <property type="molecule type" value="Genomic_DNA"/>
</dbReference>
<name>A0A6G0T947_APHGL</name>
<dbReference type="Proteomes" id="UP000475862">
    <property type="component" value="Unassembled WGS sequence"/>
</dbReference>
<keyword evidence="2" id="KW-1185">Reference proteome</keyword>
<evidence type="ECO:0000313" key="1">
    <source>
        <dbReference type="EMBL" id="KAE9527558.1"/>
    </source>
</evidence>
<gene>
    <name evidence="1" type="ORF">AGLY_012838</name>
</gene>
<reference evidence="1 2" key="1">
    <citation type="submission" date="2019-08" db="EMBL/GenBank/DDBJ databases">
        <title>The genome of the soybean aphid Biotype 1, its phylome, world population structure and adaptation to the North American continent.</title>
        <authorList>
            <person name="Giordano R."/>
            <person name="Donthu R.K."/>
            <person name="Hernandez A.G."/>
            <person name="Wright C.L."/>
            <person name="Zimin A.V."/>
        </authorList>
    </citation>
    <scope>NUCLEOTIDE SEQUENCE [LARGE SCALE GENOMIC DNA]</scope>
    <source>
        <tissue evidence="1">Whole aphids</tissue>
    </source>
</reference>
<comment type="caution">
    <text evidence="1">The sequence shown here is derived from an EMBL/GenBank/DDBJ whole genome shotgun (WGS) entry which is preliminary data.</text>
</comment>
<organism evidence="1 2">
    <name type="scientific">Aphis glycines</name>
    <name type="common">Soybean aphid</name>
    <dbReference type="NCBI Taxonomy" id="307491"/>
    <lineage>
        <taxon>Eukaryota</taxon>
        <taxon>Metazoa</taxon>
        <taxon>Ecdysozoa</taxon>
        <taxon>Arthropoda</taxon>
        <taxon>Hexapoda</taxon>
        <taxon>Insecta</taxon>
        <taxon>Pterygota</taxon>
        <taxon>Neoptera</taxon>
        <taxon>Paraneoptera</taxon>
        <taxon>Hemiptera</taxon>
        <taxon>Sternorrhyncha</taxon>
        <taxon>Aphidomorpha</taxon>
        <taxon>Aphidoidea</taxon>
        <taxon>Aphididae</taxon>
        <taxon>Aphidini</taxon>
        <taxon>Aphis</taxon>
        <taxon>Aphis</taxon>
    </lineage>
</organism>
<protein>
    <submittedName>
        <fullName evidence="1">Uncharacterized protein</fullName>
    </submittedName>
</protein>
<proteinExistence type="predicted"/>